<evidence type="ECO:0000313" key="4">
    <source>
        <dbReference type="Proteomes" id="UP000269721"/>
    </source>
</evidence>
<evidence type="ECO:0000259" key="2">
    <source>
        <dbReference type="Pfam" id="PF01172"/>
    </source>
</evidence>
<organism evidence="3 4">
    <name type="scientific">Blyttiomyces helicus</name>
    <dbReference type="NCBI Taxonomy" id="388810"/>
    <lineage>
        <taxon>Eukaryota</taxon>
        <taxon>Fungi</taxon>
        <taxon>Fungi incertae sedis</taxon>
        <taxon>Chytridiomycota</taxon>
        <taxon>Chytridiomycota incertae sedis</taxon>
        <taxon>Chytridiomycetes</taxon>
        <taxon>Chytridiomycetes incertae sedis</taxon>
        <taxon>Blyttiomyces</taxon>
    </lineage>
</organism>
<dbReference type="EMBL" id="KZ995288">
    <property type="protein sequence ID" value="RKO90976.1"/>
    <property type="molecule type" value="Genomic_DNA"/>
</dbReference>
<dbReference type="Gene3D" id="3.30.1250.10">
    <property type="entry name" value="Ribosome maturation protein SBDS, N-terminal domain"/>
    <property type="match status" value="1"/>
</dbReference>
<dbReference type="Pfam" id="PF01172">
    <property type="entry name" value="SBDS_N"/>
    <property type="match status" value="1"/>
</dbReference>
<dbReference type="InterPro" id="IPR036786">
    <property type="entry name" value="Ribosome_mat_SBDS_N_sf"/>
</dbReference>
<keyword evidence="4" id="KW-1185">Reference proteome</keyword>
<dbReference type="AlphaFoldDB" id="A0A4P9WJY2"/>
<accession>A0A4P9WJY2</accession>
<proteinExistence type="predicted"/>
<feature type="region of interest" description="Disordered" evidence="1">
    <location>
        <begin position="84"/>
        <end position="104"/>
    </location>
</feature>
<reference evidence="4" key="1">
    <citation type="journal article" date="2018" name="Nat. Microbiol.">
        <title>Leveraging single-cell genomics to expand the fungal tree of life.</title>
        <authorList>
            <person name="Ahrendt S.R."/>
            <person name="Quandt C.A."/>
            <person name="Ciobanu D."/>
            <person name="Clum A."/>
            <person name="Salamov A."/>
            <person name="Andreopoulos B."/>
            <person name="Cheng J.F."/>
            <person name="Woyke T."/>
            <person name="Pelin A."/>
            <person name="Henrissat B."/>
            <person name="Reynolds N.K."/>
            <person name="Benny G.L."/>
            <person name="Smith M.E."/>
            <person name="James T.Y."/>
            <person name="Grigoriev I.V."/>
        </authorList>
    </citation>
    <scope>NUCLEOTIDE SEQUENCE [LARGE SCALE GENOMIC DNA]</scope>
</reference>
<gene>
    <name evidence="3" type="ORF">BDK51DRAFT_34568</name>
</gene>
<protein>
    <recommendedName>
        <fullName evidence="2">Ribosome maturation protein SDO1/SBDS N-terminal domain-containing protein</fullName>
    </recommendedName>
</protein>
<sequence>MPNVAEERIVLKGATGKEFFVYAEPDKTIPLIEVVQAFEVFEGESGGHTGTLDRPSKQQLSTAFNTDSLDAVVAKIVTEGRIVPSVHRRTNSKSGKANGHESNR</sequence>
<dbReference type="Proteomes" id="UP000269721">
    <property type="component" value="Unassembled WGS sequence"/>
</dbReference>
<feature type="domain" description="Ribosome maturation protein SDO1/SBDS N-terminal" evidence="2">
    <location>
        <begin position="23"/>
        <end position="86"/>
    </location>
</feature>
<dbReference type="SUPFAM" id="SSF89895">
    <property type="entry name" value="FYSH domain"/>
    <property type="match status" value="1"/>
</dbReference>
<dbReference type="InterPro" id="IPR019783">
    <property type="entry name" value="SDO1/SBDS_N"/>
</dbReference>
<evidence type="ECO:0000256" key="1">
    <source>
        <dbReference type="SAM" id="MobiDB-lite"/>
    </source>
</evidence>
<name>A0A4P9WJY2_9FUNG</name>
<evidence type="ECO:0000313" key="3">
    <source>
        <dbReference type="EMBL" id="RKO90976.1"/>
    </source>
</evidence>
<dbReference type="OrthoDB" id="2567806at2759"/>